<protein>
    <submittedName>
        <fullName evidence="3">Uncharacterized protein</fullName>
    </submittedName>
</protein>
<dbReference type="EMBL" id="MCFG01000019">
    <property type="protein sequence ID" value="ORX86590.1"/>
    <property type="molecule type" value="Genomic_DNA"/>
</dbReference>
<evidence type="ECO:0000256" key="2">
    <source>
        <dbReference type="SAM" id="Phobius"/>
    </source>
</evidence>
<evidence type="ECO:0000313" key="4">
    <source>
        <dbReference type="Proteomes" id="UP000193944"/>
    </source>
</evidence>
<keyword evidence="2" id="KW-0812">Transmembrane</keyword>
<accession>A0A1Y1XLG0</accession>
<sequence length="87" mass="10011">MNINGNTLNDLLDYYYFGRKSWLENCFIIILLGSIIQIILVIIYNYGNPSKSANKKDLTKPSKISCEEEKQKHSSSSQEIIDPKKQL</sequence>
<dbReference type="AlphaFoldDB" id="A0A1Y1XLG0"/>
<proteinExistence type="predicted"/>
<gene>
    <name evidence="3" type="ORF">BCR32DRAFT_324893</name>
</gene>
<feature type="compositionally biased region" description="Basic and acidic residues" evidence="1">
    <location>
        <begin position="54"/>
        <end position="72"/>
    </location>
</feature>
<evidence type="ECO:0000256" key="1">
    <source>
        <dbReference type="SAM" id="MobiDB-lite"/>
    </source>
</evidence>
<comment type="caution">
    <text evidence="3">The sequence shown here is derived from an EMBL/GenBank/DDBJ whole genome shotgun (WGS) entry which is preliminary data.</text>
</comment>
<name>A0A1Y1XLG0_9FUNG</name>
<organism evidence="3 4">
    <name type="scientific">Anaeromyces robustus</name>
    <dbReference type="NCBI Taxonomy" id="1754192"/>
    <lineage>
        <taxon>Eukaryota</taxon>
        <taxon>Fungi</taxon>
        <taxon>Fungi incertae sedis</taxon>
        <taxon>Chytridiomycota</taxon>
        <taxon>Chytridiomycota incertae sedis</taxon>
        <taxon>Neocallimastigomycetes</taxon>
        <taxon>Neocallimastigales</taxon>
        <taxon>Neocallimastigaceae</taxon>
        <taxon>Anaeromyces</taxon>
    </lineage>
</organism>
<reference evidence="3 4" key="2">
    <citation type="submission" date="2016-08" db="EMBL/GenBank/DDBJ databases">
        <title>Pervasive Adenine N6-methylation of Active Genes in Fungi.</title>
        <authorList>
            <consortium name="DOE Joint Genome Institute"/>
            <person name="Mondo S.J."/>
            <person name="Dannebaum R.O."/>
            <person name="Kuo R.C."/>
            <person name="Labutti K."/>
            <person name="Haridas S."/>
            <person name="Kuo A."/>
            <person name="Salamov A."/>
            <person name="Ahrendt S.R."/>
            <person name="Lipzen A."/>
            <person name="Sullivan W."/>
            <person name="Andreopoulos W.B."/>
            <person name="Clum A."/>
            <person name="Lindquist E."/>
            <person name="Daum C."/>
            <person name="Ramamoorthy G.K."/>
            <person name="Gryganskyi A."/>
            <person name="Culley D."/>
            <person name="Magnuson J.K."/>
            <person name="James T.Y."/>
            <person name="O'Malley M.A."/>
            <person name="Stajich J.E."/>
            <person name="Spatafora J.W."/>
            <person name="Visel A."/>
            <person name="Grigoriev I.V."/>
        </authorList>
    </citation>
    <scope>NUCLEOTIDE SEQUENCE [LARGE SCALE GENOMIC DNA]</scope>
    <source>
        <strain evidence="3 4">S4</strain>
    </source>
</reference>
<feature type="transmembrane region" description="Helical" evidence="2">
    <location>
        <begin position="22"/>
        <end position="46"/>
    </location>
</feature>
<keyword evidence="4" id="KW-1185">Reference proteome</keyword>
<keyword evidence="2" id="KW-1133">Transmembrane helix</keyword>
<feature type="region of interest" description="Disordered" evidence="1">
    <location>
        <begin position="49"/>
        <end position="87"/>
    </location>
</feature>
<evidence type="ECO:0000313" key="3">
    <source>
        <dbReference type="EMBL" id="ORX86590.1"/>
    </source>
</evidence>
<keyword evidence="2" id="KW-0472">Membrane</keyword>
<dbReference type="Proteomes" id="UP000193944">
    <property type="component" value="Unassembled WGS sequence"/>
</dbReference>
<reference evidence="3 4" key="1">
    <citation type="submission" date="2016-08" db="EMBL/GenBank/DDBJ databases">
        <title>A Parts List for Fungal Cellulosomes Revealed by Comparative Genomics.</title>
        <authorList>
            <consortium name="DOE Joint Genome Institute"/>
            <person name="Haitjema C.H."/>
            <person name="Gilmore S.P."/>
            <person name="Henske J.K."/>
            <person name="Solomon K.V."/>
            <person name="De Groot R."/>
            <person name="Kuo A."/>
            <person name="Mondo S.J."/>
            <person name="Salamov A.A."/>
            <person name="Labutti K."/>
            <person name="Zhao Z."/>
            <person name="Chiniquy J."/>
            <person name="Barry K."/>
            <person name="Brewer H.M."/>
            <person name="Purvine S.O."/>
            <person name="Wright A.T."/>
            <person name="Boxma B."/>
            <person name="Van Alen T."/>
            <person name="Hackstein J.H."/>
            <person name="Baker S.E."/>
            <person name="Grigoriev I.V."/>
            <person name="O'Malley M.A."/>
        </authorList>
    </citation>
    <scope>NUCLEOTIDE SEQUENCE [LARGE SCALE GENOMIC DNA]</scope>
    <source>
        <strain evidence="3 4">S4</strain>
    </source>
</reference>